<accession>A0A286UQ72</accession>
<organism evidence="3 4">
    <name type="scientific">Pyrrhoderma noxium</name>
    <dbReference type="NCBI Taxonomy" id="2282107"/>
    <lineage>
        <taxon>Eukaryota</taxon>
        <taxon>Fungi</taxon>
        <taxon>Dikarya</taxon>
        <taxon>Basidiomycota</taxon>
        <taxon>Agaricomycotina</taxon>
        <taxon>Agaricomycetes</taxon>
        <taxon>Hymenochaetales</taxon>
        <taxon>Hymenochaetaceae</taxon>
        <taxon>Pyrrhoderma</taxon>
    </lineage>
</organism>
<reference evidence="3 4" key="1">
    <citation type="journal article" date="2017" name="Mol. Ecol.">
        <title>Comparative and population genomic landscape of Phellinus noxius: A hypervariable fungus causing root rot in trees.</title>
        <authorList>
            <person name="Chung C.L."/>
            <person name="Lee T.J."/>
            <person name="Akiba M."/>
            <person name="Lee H.H."/>
            <person name="Kuo T.H."/>
            <person name="Liu D."/>
            <person name="Ke H.M."/>
            <person name="Yokoi T."/>
            <person name="Roa M.B."/>
            <person name="Lu M.J."/>
            <person name="Chang Y.Y."/>
            <person name="Ann P.J."/>
            <person name="Tsai J.N."/>
            <person name="Chen C.Y."/>
            <person name="Tzean S.S."/>
            <person name="Ota Y."/>
            <person name="Hattori T."/>
            <person name="Sahashi N."/>
            <person name="Liou R.F."/>
            <person name="Kikuchi T."/>
            <person name="Tsai I.J."/>
        </authorList>
    </citation>
    <scope>NUCLEOTIDE SEQUENCE [LARGE SCALE GENOMIC DNA]</scope>
    <source>
        <strain evidence="3 4">FFPRI411160</strain>
    </source>
</reference>
<proteinExistence type="predicted"/>
<dbReference type="InParanoid" id="A0A286UQ72"/>
<keyword evidence="4" id="KW-1185">Reference proteome</keyword>
<dbReference type="AlphaFoldDB" id="A0A286UQ72"/>
<dbReference type="Proteomes" id="UP000217199">
    <property type="component" value="Unassembled WGS sequence"/>
</dbReference>
<keyword evidence="1" id="KW-0175">Coiled coil</keyword>
<evidence type="ECO:0000256" key="2">
    <source>
        <dbReference type="SAM" id="MobiDB-lite"/>
    </source>
</evidence>
<feature type="region of interest" description="Disordered" evidence="2">
    <location>
        <begin position="92"/>
        <end position="113"/>
    </location>
</feature>
<gene>
    <name evidence="3" type="ORF">PNOK_0167700</name>
</gene>
<evidence type="ECO:0000313" key="3">
    <source>
        <dbReference type="EMBL" id="PAV21720.1"/>
    </source>
</evidence>
<evidence type="ECO:0000256" key="1">
    <source>
        <dbReference type="SAM" id="Coils"/>
    </source>
</evidence>
<sequence>MQVPITDSLRIRVTLAFIVLRHKPKELSLDAYVFDLRERFPLLETPEAQQLETRELWRDRALKLEVKVKELTRELEQKCNEFEIARCYTQSTSGTCSGTSQNGPPKKKRKSVVGAPTRVVTSSICEEMLQGVSRVGVDLRCTELMGSLHLFGSYHKLASNSSKQSPTDLYKVIESANSVLRSVSKALFLIIEPTDDATTKDPPGIVKDLTSILYSVLKFLVSHIPTSSKKMRRLAREREMECLSVFFSIITFDIAIPIVKSFHWITKDNHLSLLLQAAQNSKSQPSKDATSICFALLQLLKSVLQFSGSQKNHSLSHKWAELVETIKMASVAEIDNLWNASGADYAETDNSGSIENTEETRALSREERILRLVRKDTLWYLCSIVHETLSLDLTHRTNPQDSSVNGFVQNKLEQSLSSLLTRYSITSDNESESGARKLNDMGTVEKGMIAAVVEQLWIRSRELSIDSSGRKSEGGTAIS</sequence>
<feature type="coiled-coil region" evidence="1">
    <location>
        <begin position="54"/>
        <end position="81"/>
    </location>
</feature>
<comment type="caution">
    <text evidence="3">The sequence shown here is derived from an EMBL/GenBank/DDBJ whole genome shotgun (WGS) entry which is preliminary data.</text>
</comment>
<dbReference type="EMBL" id="NBII01000002">
    <property type="protein sequence ID" value="PAV21720.1"/>
    <property type="molecule type" value="Genomic_DNA"/>
</dbReference>
<evidence type="ECO:0000313" key="4">
    <source>
        <dbReference type="Proteomes" id="UP000217199"/>
    </source>
</evidence>
<name>A0A286UQ72_9AGAM</name>
<protein>
    <submittedName>
        <fullName evidence="3">Uncharacterized protein</fullName>
    </submittedName>
</protein>
<dbReference type="OrthoDB" id="2803918at2759"/>
<feature type="compositionally biased region" description="Low complexity" evidence="2">
    <location>
        <begin position="92"/>
        <end position="101"/>
    </location>
</feature>